<feature type="transmembrane region" description="Helical" evidence="7">
    <location>
        <begin position="272"/>
        <end position="295"/>
    </location>
</feature>
<dbReference type="SUPFAM" id="SSF103473">
    <property type="entry name" value="MFS general substrate transporter"/>
    <property type="match status" value="1"/>
</dbReference>
<evidence type="ECO:0000313" key="11">
    <source>
        <dbReference type="Proteomes" id="UP000663829"/>
    </source>
</evidence>
<feature type="transmembrane region" description="Helical" evidence="7">
    <location>
        <begin position="183"/>
        <end position="204"/>
    </location>
</feature>
<organism evidence="9 11">
    <name type="scientific">Didymodactylos carnosus</name>
    <dbReference type="NCBI Taxonomy" id="1234261"/>
    <lineage>
        <taxon>Eukaryota</taxon>
        <taxon>Metazoa</taxon>
        <taxon>Spiralia</taxon>
        <taxon>Gnathifera</taxon>
        <taxon>Rotifera</taxon>
        <taxon>Eurotatoria</taxon>
        <taxon>Bdelloidea</taxon>
        <taxon>Philodinida</taxon>
        <taxon>Philodinidae</taxon>
        <taxon>Didymodactylos</taxon>
    </lineage>
</organism>
<dbReference type="PANTHER" id="PTHR23503">
    <property type="entry name" value="SOLUTE CARRIER FAMILY 2"/>
    <property type="match status" value="1"/>
</dbReference>
<reference evidence="9" key="1">
    <citation type="submission" date="2021-02" db="EMBL/GenBank/DDBJ databases">
        <authorList>
            <person name="Nowell W R."/>
        </authorList>
    </citation>
    <scope>NUCLEOTIDE SEQUENCE</scope>
</reference>
<feature type="transmembrane region" description="Helical" evidence="7">
    <location>
        <begin position="243"/>
        <end position="266"/>
    </location>
</feature>
<keyword evidence="2" id="KW-0813">Transport</keyword>
<dbReference type="GO" id="GO:0016020">
    <property type="term" value="C:membrane"/>
    <property type="evidence" value="ECO:0007669"/>
    <property type="project" value="UniProtKB-SubCell"/>
</dbReference>
<evidence type="ECO:0000259" key="8">
    <source>
        <dbReference type="PROSITE" id="PS50850"/>
    </source>
</evidence>
<evidence type="ECO:0000313" key="9">
    <source>
        <dbReference type="EMBL" id="CAF1366007.1"/>
    </source>
</evidence>
<dbReference type="GO" id="GO:0015149">
    <property type="term" value="F:hexose transmembrane transporter activity"/>
    <property type="evidence" value="ECO:0007669"/>
    <property type="project" value="TreeGrafter"/>
</dbReference>
<comment type="subcellular location">
    <subcellularLocation>
        <location evidence="1">Membrane</location>
        <topology evidence="1">Multi-pass membrane protein</topology>
    </subcellularLocation>
</comment>
<dbReference type="InterPro" id="IPR020846">
    <property type="entry name" value="MFS_dom"/>
</dbReference>
<dbReference type="OrthoDB" id="4540492at2759"/>
<dbReference type="InterPro" id="IPR036259">
    <property type="entry name" value="MFS_trans_sf"/>
</dbReference>
<evidence type="ECO:0000256" key="2">
    <source>
        <dbReference type="ARBA" id="ARBA00022448"/>
    </source>
</evidence>
<comment type="caution">
    <text evidence="9">The sequence shown here is derived from an EMBL/GenBank/DDBJ whole genome shotgun (WGS) entry which is preliminary data.</text>
</comment>
<name>A0A815IB50_9BILA</name>
<feature type="transmembrane region" description="Helical" evidence="7">
    <location>
        <begin position="99"/>
        <end position="118"/>
    </location>
</feature>
<evidence type="ECO:0000256" key="3">
    <source>
        <dbReference type="ARBA" id="ARBA00022692"/>
    </source>
</evidence>
<evidence type="ECO:0000256" key="5">
    <source>
        <dbReference type="ARBA" id="ARBA00023136"/>
    </source>
</evidence>
<dbReference type="PANTHER" id="PTHR23503:SF8">
    <property type="entry name" value="FACILITATED GLUCOSE TRANSPORTER PROTEIN 1"/>
    <property type="match status" value="1"/>
</dbReference>
<dbReference type="PROSITE" id="PS50850">
    <property type="entry name" value="MFS"/>
    <property type="match status" value="1"/>
</dbReference>
<keyword evidence="5 7" id="KW-0472">Membrane</keyword>
<accession>A0A815IB50</accession>
<dbReference type="InterPro" id="IPR005829">
    <property type="entry name" value="Sugar_transporter_CS"/>
</dbReference>
<evidence type="ECO:0000256" key="1">
    <source>
        <dbReference type="ARBA" id="ARBA00004141"/>
    </source>
</evidence>
<proteinExistence type="predicted"/>
<dbReference type="AlphaFoldDB" id="A0A815IB50"/>
<evidence type="ECO:0000256" key="4">
    <source>
        <dbReference type="ARBA" id="ARBA00022989"/>
    </source>
</evidence>
<keyword evidence="11" id="KW-1185">Reference proteome</keyword>
<dbReference type="Pfam" id="PF00083">
    <property type="entry name" value="Sugar_tr"/>
    <property type="match status" value="1"/>
</dbReference>
<gene>
    <name evidence="9" type="ORF">GPM918_LOCUS31617</name>
    <name evidence="10" type="ORF">SRO942_LOCUS32267</name>
</gene>
<dbReference type="EMBL" id="CAJNOQ010015664">
    <property type="protein sequence ID" value="CAF1366007.1"/>
    <property type="molecule type" value="Genomic_DNA"/>
</dbReference>
<feature type="compositionally biased region" description="Basic and acidic residues" evidence="6">
    <location>
        <begin position="1"/>
        <end position="24"/>
    </location>
</feature>
<dbReference type="InterPro" id="IPR003663">
    <property type="entry name" value="Sugar/inositol_transpt"/>
</dbReference>
<feature type="non-terminal residue" evidence="9">
    <location>
        <position position="1"/>
    </location>
</feature>
<evidence type="ECO:0000256" key="7">
    <source>
        <dbReference type="SAM" id="Phobius"/>
    </source>
</evidence>
<protein>
    <recommendedName>
        <fullName evidence="8">Major facilitator superfamily (MFS) profile domain-containing protein</fullName>
    </recommendedName>
</protein>
<dbReference type="PROSITE" id="PS00217">
    <property type="entry name" value="SUGAR_TRANSPORT_2"/>
    <property type="match status" value="1"/>
</dbReference>
<dbReference type="InterPro" id="IPR005828">
    <property type="entry name" value="MFS_sugar_transport-like"/>
</dbReference>
<evidence type="ECO:0000256" key="6">
    <source>
        <dbReference type="SAM" id="MobiDB-lite"/>
    </source>
</evidence>
<dbReference type="InterPro" id="IPR045263">
    <property type="entry name" value="GLUT"/>
</dbReference>
<dbReference type="Gene3D" id="1.20.1250.20">
    <property type="entry name" value="MFS general substrate transporter like domains"/>
    <property type="match status" value="1"/>
</dbReference>
<feature type="transmembrane region" description="Helical" evidence="7">
    <location>
        <begin position="210"/>
        <end position="231"/>
    </location>
</feature>
<feature type="domain" description="Major facilitator superfamily (MFS) profile" evidence="8">
    <location>
        <begin position="103"/>
        <end position="379"/>
    </location>
</feature>
<dbReference type="EMBL" id="CAJOBC010072799">
    <property type="protein sequence ID" value="CAF4248328.1"/>
    <property type="molecule type" value="Genomic_DNA"/>
</dbReference>
<keyword evidence="4 7" id="KW-1133">Transmembrane helix</keyword>
<feature type="transmembrane region" description="Helical" evidence="7">
    <location>
        <begin position="151"/>
        <end position="171"/>
    </location>
</feature>
<dbReference type="Proteomes" id="UP000663829">
    <property type="component" value="Unassembled WGS sequence"/>
</dbReference>
<dbReference type="Proteomes" id="UP000681722">
    <property type="component" value="Unassembled WGS sequence"/>
</dbReference>
<keyword evidence="3 7" id="KW-0812">Transmembrane</keyword>
<dbReference type="PRINTS" id="PR00171">
    <property type="entry name" value="SUGRTRNSPORT"/>
</dbReference>
<feature type="region of interest" description="Disordered" evidence="6">
    <location>
        <begin position="1"/>
        <end position="68"/>
    </location>
</feature>
<evidence type="ECO:0000313" key="10">
    <source>
        <dbReference type="EMBL" id="CAF4248328.1"/>
    </source>
</evidence>
<sequence>MHRDQSAADETKEKLFQNADEHQSDSINKSTNRRKTSPTEEIEGGGEEENHNNPEVTFSGEADNEDGAINEDEEKNASTANMVPPADAKPRHLGFTRTLFLAVCGAMIGTGAQFGYAVGVMNAPSEVIKNFTKVIYHRRYNSTLTDYRADLLYSTAISVIALGGVLGGLLAGPISDRLGRIGLLLNNIPAVAGSVLMMLSKMAYSYEMFIVGRVLIGFTAGFGAVAGNLYITEIAPIKVRGSFGACFQLFVAMALMLAQVLSLDIILGNDRLWNYLFAVPIGFSILQVLLLVFAYDTPKFLLQKGRERAAERALKWFRCEKDNGIVQTEIREMHADLNNLKTDSVKISLRDLLQKTLLRKCLLISSMTHVAQQLIGSNV</sequence>